<dbReference type="OMA" id="STTAYIM"/>
<organism evidence="2 3">
    <name type="scientific">Strongylocentrotus purpuratus</name>
    <name type="common">Purple sea urchin</name>
    <dbReference type="NCBI Taxonomy" id="7668"/>
    <lineage>
        <taxon>Eukaryota</taxon>
        <taxon>Metazoa</taxon>
        <taxon>Echinodermata</taxon>
        <taxon>Eleutherozoa</taxon>
        <taxon>Echinozoa</taxon>
        <taxon>Echinoidea</taxon>
        <taxon>Euechinoidea</taxon>
        <taxon>Echinacea</taxon>
        <taxon>Camarodonta</taxon>
        <taxon>Echinidea</taxon>
        <taxon>Strongylocentrotidae</taxon>
        <taxon>Strongylocentrotus</taxon>
    </lineage>
</organism>
<dbReference type="InterPro" id="IPR029058">
    <property type="entry name" value="AB_hydrolase_fold"/>
</dbReference>
<reference evidence="2" key="2">
    <citation type="submission" date="2021-01" db="UniProtKB">
        <authorList>
            <consortium name="EnsemblMetazoa"/>
        </authorList>
    </citation>
    <scope>IDENTIFICATION</scope>
</reference>
<comment type="similarity">
    <text evidence="1">Belongs to the NDRG family.</text>
</comment>
<dbReference type="SUPFAM" id="SSF53474">
    <property type="entry name" value="alpha/beta-Hydrolases"/>
    <property type="match status" value="1"/>
</dbReference>
<accession>A0A7M7NTG1</accession>
<protein>
    <submittedName>
        <fullName evidence="2">Uncharacterized protein</fullName>
    </submittedName>
</protein>
<proteinExistence type="inferred from homology"/>
<evidence type="ECO:0000313" key="2">
    <source>
        <dbReference type="EnsemblMetazoa" id="XP_030841289"/>
    </source>
</evidence>
<name>A0A7M7NTG1_STRPU</name>
<evidence type="ECO:0000256" key="1">
    <source>
        <dbReference type="ARBA" id="ARBA00005598"/>
    </source>
</evidence>
<dbReference type="GO" id="GO:0007165">
    <property type="term" value="P:signal transduction"/>
    <property type="evidence" value="ECO:0000318"/>
    <property type="project" value="GO_Central"/>
</dbReference>
<dbReference type="RefSeq" id="XP_030841289.1">
    <property type="nucleotide sequence ID" value="XM_030985429.1"/>
</dbReference>
<sequence>MADSNIDTASMASIPEPVEKRVRSEHFGDFYCYVQGDPVHQKHVVVTFHDIGLNHTSWVKFISTKAMAPMVGKVCFIHINAPGQQDNAEDLPDTYRYPKMQELAEEIPGILKELGVPENREVIGLGEGAGSNVLLRLAMKFPKRILALCLLECTTTSAGFSEWGSEKVASWQLKHGHKMTANAEKYILWHHLGRRTHSTEYVDIVKQYHENLYKMMNAHNLGLFIDAFCNRTNINNHLKDFSLPVFLVTGSKSPHVHEVEKIYEMLPSKKNSQILIAKDVGGDIKEENSNSLAESLQLFLQGVGIMSSIPLSRLGRSASLGQTSKVPRRQTSFDHGI</sequence>
<dbReference type="Pfam" id="PF03096">
    <property type="entry name" value="Ndr"/>
    <property type="match status" value="1"/>
</dbReference>
<dbReference type="PANTHER" id="PTHR11034">
    <property type="entry name" value="N-MYC DOWNSTREAM REGULATED"/>
    <property type="match status" value="1"/>
</dbReference>
<dbReference type="InParanoid" id="A0A7M7NTG1"/>
<dbReference type="AlphaFoldDB" id="A0A7M7NTG1"/>
<evidence type="ECO:0000313" key="3">
    <source>
        <dbReference type="Proteomes" id="UP000007110"/>
    </source>
</evidence>
<dbReference type="GO" id="GO:0005737">
    <property type="term" value="C:cytoplasm"/>
    <property type="evidence" value="ECO:0000318"/>
    <property type="project" value="GO_Central"/>
</dbReference>
<dbReference type="GeneID" id="754030"/>
<keyword evidence="3" id="KW-1185">Reference proteome</keyword>
<reference evidence="3" key="1">
    <citation type="submission" date="2015-02" db="EMBL/GenBank/DDBJ databases">
        <title>Genome sequencing for Strongylocentrotus purpuratus.</title>
        <authorList>
            <person name="Murali S."/>
            <person name="Liu Y."/>
            <person name="Vee V."/>
            <person name="English A."/>
            <person name="Wang M."/>
            <person name="Skinner E."/>
            <person name="Han Y."/>
            <person name="Muzny D.M."/>
            <person name="Worley K.C."/>
            <person name="Gibbs R.A."/>
        </authorList>
    </citation>
    <scope>NUCLEOTIDE SEQUENCE</scope>
</reference>
<dbReference type="Proteomes" id="UP000007110">
    <property type="component" value="Unassembled WGS sequence"/>
</dbReference>
<dbReference type="Gene3D" id="3.40.50.1820">
    <property type="entry name" value="alpha/beta hydrolase"/>
    <property type="match status" value="1"/>
</dbReference>
<dbReference type="InterPro" id="IPR004142">
    <property type="entry name" value="NDRG"/>
</dbReference>
<dbReference type="EnsemblMetazoa" id="XM_030985429">
    <property type="protein sequence ID" value="XP_030841289"/>
    <property type="gene ID" value="LOC754030"/>
</dbReference>